<reference evidence="7 8" key="1">
    <citation type="submission" date="2020-07" db="EMBL/GenBank/DDBJ databases">
        <authorList>
            <person name="Li M."/>
        </authorList>
    </citation>
    <scope>NUCLEOTIDE SEQUENCE [LARGE SCALE GENOMIC DNA]</scope>
    <source>
        <strain evidence="7 8">DSM 23284</strain>
    </source>
</reference>
<keyword evidence="5" id="KW-0472">Membrane</keyword>
<dbReference type="GO" id="GO:0005886">
    <property type="term" value="C:plasma membrane"/>
    <property type="evidence" value="ECO:0007669"/>
    <property type="project" value="UniProtKB-SubCell"/>
</dbReference>
<evidence type="ECO:0000256" key="5">
    <source>
        <dbReference type="ARBA" id="ARBA00023136"/>
    </source>
</evidence>
<dbReference type="CDD" id="cd07984">
    <property type="entry name" value="LPLAT_LABLAT-like"/>
    <property type="match status" value="1"/>
</dbReference>
<dbReference type="Proteomes" id="UP000559404">
    <property type="component" value="Unassembled WGS sequence"/>
</dbReference>
<keyword evidence="8" id="KW-1185">Reference proteome</keyword>
<evidence type="ECO:0000256" key="4">
    <source>
        <dbReference type="ARBA" id="ARBA00022679"/>
    </source>
</evidence>
<gene>
    <name evidence="7" type="ORF">H1W37_15950</name>
</gene>
<evidence type="ECO:0000256" key="2">
    <source>
        <dbReference type="ARBA" id="ARBA00022475"/>
    </source>
</evidence>
<dbReference type="EMBL" id="JACEON010000016">
    <property type="protein sequence ID" value="MBA4613154.1"/>
    <property type="molecule type" value="Genomic_DNA"/>
</dbReference>
<evidence type="ECO:0000313" key="7">
    <source>
        <dbReference type="EMBL" id="MBA4613154.1"/>
    </source>
</evidence>
<dbReference type="GO" id="GO:0009247">
    <property type="term" value="P:glycolipid biosynthetic process"/>
    <property type="evidence" value="ECO:0007669"/>
    <property type="project" value="UniProtKB-ARBA"/>
</dbReference>
<accession>A0A838Y1S4</accession>
<dbReference type="AlphaFoldDB" id="A0A838Y1S4"/>
<keyword evidence="3" id="KW-0997">Cell inner membrane</keyword>
<proteinExistence type="predicted"/>
<protein>
    <submittedName>
        <fullName evidence="7">Lauroyl acyltransferase</fullName>
    </submittedName>
</protein>
<keyword evidence="6 7" id="KW-0012">Acyltransferase</keyword>
<keyword evidence="4 7" id="KW-0808">Transferase</keyword>
<dbReference type="InterPro" id="IPR004960">
    <property type="entry name" value="LipA_acyltrans"/>
</dbReference>
<comment type="caution">
    <text evidence="7">The sequence shown here is derived from an EMBL/GenBank/DDBJ whole genome shotgun (WGS) entry which is preliminary data.</text>
</comment>
<evidence type="ECO:0000313" key="8">
    <source>
        <dbReference type="Proteomes" id="UP000559404"/>
    </source>
</evidence>
<dbReference type="PANTHER" id="PTHR30606:SF9">
    <property type="entry name" value="LIPID A BIOSYNTHESIS LAUROYLTRANSFERASE"/>
    <property type="match status" value="1"/>
</dbReference>
<comment type="subcellular location">
    <subcellularLocation>
        <location evidence="1">Cell inner membrane</location>
    </subcellularLocation>
</comment>
<evidence type="ECO:0000256" key="1">
    <source>
        <dbReference type="ARBA" id="ARBA00004533"/>
    </source>
</evidence>
<organism evidence="7 8">
    <name type="scientific">Stappia taiwanensis</name>
    <dbReference type="NCBI Taxonomy" id="992267"/>
    <lineage>
        <taxon>Bacteria</taxon>
        <taxon>Pseudomonadati</taxon>
        <taxon>Pseudomonadota</taxon>
        <taxon>Alphaproteobacteria</taxon>
        <taxon>Hyphomicrobiales</taxon>
        <taxon>Stappiaceae</taxon>
        <taxon>Stappia</taxon>
    </lineage>
</organism>
<evidence type="ECO:0000256" key="6">
    <source>
        <dbReference type="ARBA" id="ARBA00023315"/>
    </source>
</evidence>
<reference evidence="7 8" key="2">
    <citation type="submission" date="2020-08" db="EMBL/GenBank/DDBJ databases">
        <title>Stappia taiwanensis sp. nov., isolated from a coastal thermal spring.</title>
        <authorList>
            <person name="Kampfer P."/>
        </authorList>
    </citation>
    <scope>NUCLEOTIDE SEQUENCE [LARGE SCALE GENOMIC DNA]</scope>
    <source>
        <strain evidence="7 8">DSM 23284</strain>
    </source>
</reference>
<sequence length="303" mass="34270">MDRARGSAPRHGVLRRLRYWLEWALLRSGVALVRLMPPTMAARAIGKGWRWVAPFNRRHQRALENIRHAFPDMPVDQREALARDAWENLGQVMAETLQLDRIVADRSRFEFDVDGVRETVGEGGAVIVSMHAGNWEVTALGGHAAGWQTAGVYQALKNPLTETLLHDLRAPVYPAGLFAKGHDTARRLLSLARSGGRVAMLADLRDLRGVVVPFFGREAYATPYPATIALAARVPLIACRVIRLPGSRFRIEAEVVPMPQSGDRKADALEATRRYHARFETWIREYPEQWMWIMRKWIDGPAR</sequence>
<evidence type="ECO:0000256" key="3">
    <source>
        <dbReference type="ARBA" id="ARBA00022519"/>
    </source>
</evidence>
<dbReference type="RefSeq" id="WP_181761350.1">
    <property type="nucleotide sequence ID" value="NZ_BMCR01000001.1"/>
</dbReference>
<dbReference type="Pfam" id="PF03279">
    <property type="entry name" value="Lip_A_acyltrans"/>
    <property type="match status" value="1"/>
</dbReference>
<dbReference type="GO" id="GO:0016746">
    <property type="term" value="F:acyltransferase activity"/>
    <property type="evidence" value="ECO:0007669"/>
    <property type="project" value="UniProtKB-KW"/>
</dbReference>
<dbReference type="PANTHER" id="PTHR30606">
    <property type="entry name" value="LIPID A BIOSYNTHESIS LAUROYL ACYLTRANSFERASE"/>
    <property type="match status" value="1"/>
</dbReference>
<keyword evidence="2" id="KW-1003">Cell membrane</keyword>
<name>A0A838Y1S4_9HYPH</name>